<gene>
    <name evidence="2" type="ORF">CQW23_07571</name>
</gene>
<dbReference type="AlphaFoldDB" id="A0A2G2X6Q3"/>
<organism evidence="2 3">
    <name type="scientific">Capsicum baccatum</name>
    <name type="common">Peruvian pepper</name>
    <dbReference type="NCBI Taxonomy" id="33114"/>
    <lineage>
        <taxon>Eukaryota</taxon>
        <taxon>Viridiplantae</taxon>
        <taxon>Streptophyta</taxon>
        <taxon>Embryophyta</taxon>
        <taxon>Tracheophyta</taxon>
        <taxon>Spermatophyta</taxon>
        <taxon>Magnoliopsida</taxon>
        <taxon>eudicotyledons</taxon>
        <taxon>Gunneridae</taxon>
        <taxon>Pentapetalae</taxon>
        <taxon>asterids</taxon>
        <taxon>lamiids</taxon>
        <taxon>Solanales</taxon>
        <taxon>Solanaceae</taxon>
        <taxon>Solanoideae</taxon>
        <taxon>Capsiceae</taxon>
        <taxon>Capsicum</taxon>
    </lineage>
</organism>
<dbReference type="STRING" id="33114.A0A2G2X6Q3"/>
<reference evidence="2 3" key="1">
    <citation type="journal article" date="2017" name="Genome Biol.">
        <title>New reference genome sequences of hot pepper reveal the massive evolution of plant disease-resistance genes by retroduplication.</title>
        <authorList>
            <person name="Kim S."/>
            <person name="Park J."/>
            <person name="Yeom S.I."/>
            <person name="Kim Y.M."/>
            <person name="Seo E."/>
            <person name="Kim K.T."/>
            <person name="Kim M.S."/>
            <person name="Lee J.M."/>
            <person name="Cheong K."/>
            <person name="Shin H.S."/>
            <person name="Kim S.B."/>
            <person name="Han K."/>
            <person name="Lee J."/>
            <person name="Park M."/>
            <person name="Lee H.A."/>
            <person name="Lee H.Y."/>
            <person name="Lee Y."/>
            <person name="Oh S."/>
            <person name="Lee J.H."/>
            <person name="Choi E."/>
            <person name="Choi E."/>
            <person name="Lee S.E."/>
            <person name="Jeon J."/>
            <person name="Kim H."/>
            <person name="Choi G."/>
            <person name="Song H."/>
            <person name="Lee J."/>
            <person name="Lee S.C."/>
            <person name="Kwon J.K."/>
            <person name="Lee H.Y."/>
            <person name="Koo N."/>
            <person name="Hong Y."/>
            <person name="Kim R.W."/>
            <person name="Kang W.H."/>
            <person name="Huh J.H."/>
            <person name="Kang B.C."/>
            <person name="Yang T.J."/>
            <person name="Lee Y.H."/>
            <person name="Bennetzen J.L."/>
            <person name="Choi D."/>
        </authorList>
    </citation>
    <scope>NUCLEOTIDE SEQUENCE [LARGE SCALE GENOMIC DNA]</scope>
    <source>
        <strain evidence="3">cv. PBC81</strain>
    </source>
</reference>
<evidence type="ECO:0000259" key="1">
    <source>
        <dbReference type="Pfam" id="PF01852"/>
    </source>
</evidence>
<comment type="caution">
    <text evidence="2">The sequence shown here is derived from an EMBL/GenBank/DDBJ whole genome shotgun (WGS) entry which is preliminary data.</text>
</comment>
<dbReference type="GO" id="GO:0003677">
    <property type="term" value="F:DNA binding"/>
    <property type="evidence" value="ECO:0007669"/>
    <property type="project" value="UniProtKB-KW"/>
</dbReference>
<keyword evidence="2" id="KW-0371">Homeobox</keyword>
<dbReference type="PANTHER" id="PTHR45654">
    <property type="entry name" value="HOMEOBOX-LEUCINE ZIPPER PROTEIN MERISTEM L1"/>
    <property type="match status" value="1"/>
</dbReference>
<protein>
    <submittedName>
        <fullName evidence="2">Homeobox-leucine zipper protein ROC6</fullName>
    </submittedName>
</protein>
<feature type="domain" description="START" evidence="1">
    <location>
        <begin position="74"/>
        <end position="164"/>
    </location>
</feature>
<keyword evidence="3" id="KW-1185">Reference proteome</keyword>
<accession>A0A2G2X6Q3</accession>
<keyword evidence="2" id="KW-0238">DNA-binding</keyword>
<dbReference type="PANTHER" id="PTHR45654:SF5">
    <property type="entry name" value="HOMEOBOX-LEUCINE ZIPPER PROTEIN ANTHOCYANINLESS 2-RELATED"/>
    <property type="match status" value="1"/>
</dbReference>
<dbReference type="Pfam" id="PF01852">
    <property type="entry name" value="START"/>
    <property type="match status" value="1"/>
</dbReference>
<sequence>MAYRRSITTCVNLLYQQERPTPAFAYFHKDDDDRKNPETSFENSRIPSLSQLRRWITSVYIPGLNEMFPCLISRTSTTDVISSGMGGTRNGALQLMYAELQVLSPLVLVRDFLRFCKQHVEGVWDVVDVSIDTIRETSGALTFQSCRSLPSGCVVQDMPDGYRKIISPSLQTPLFIKPTLN</sequence>
<dbReference type="SUPFAM" id="SSF55961">
    <property type="entry name" value="Bet v1-like"/>
    <property type="match status" value="1"/>
</dbReference>
<evidence type="ECO:0000313" key="3">
    <source>
        <dbReference type="Proteomes" id="UP000224567"/>
    </source>
</evidence>
<evidence type="ECO:0000313" key="2">
    <source>
        <dbReference type="EMBL" id="PHT53109.1"/>
    </source>
</evidence>
<dbReference type="EMBL" id="MLFT02000003">
    <property type="protein sequence ID" value="PHT53109.1"/>
    <property type="molecule type" value="Genomic_DNA"/>
</dbReference>
<dbReference type="InterPro" id="IPR002913">
    <property type="entry name" value="START_lipid-bd_dom"/>
</dbReference>
<reference evidence="3" key="2">
    <citation type="journal article" date="2017" name="J. Anim. Genet.">
        <title>Multiple reference genome sequences of hot pepper reveal the massive evolution of plant disease resistance genes by retroduplication.</title>
        <authorList>
            <person name="Kim S."/>
            <person name="Park J."/>
            <person name="Yeom S.-I."/>
            <person name="Kim Y.-M."/>
            <person name="Seo E."/>
            <person name="Kim K.-T."/>
            <person name="Kim M.-S."/>
            <person name="Lee J.M."/>
            <person name="Cheong K."/>
            <person name="Shin H.-S."/>
            <person name="Kim S.-B."/>
            <person name="Han K."/>
            <person name="Lee J."/>
            <person name="Park M."/>
            <person name="Lee H.-A."/>
            <person name="Lee H.-Y."/>
            <person name="Lee Y."/>
            <person name="Oh S."/>
            <person name="Lee J.H."/>
            <person name="Choi E."/>
            <person name="Choi E."/>
            <person name="Lee S.E."/>
            <person name="Jeon J."/>
            <person name="Kim H."/>
            <person name="Choi G."/>
            <person name="Song H."/>
            <person name="Lee J."/>
            <person name="Lee S.-C."/>
            <person name="Kwon J.-K."/>
            <person name="Lee H.-Y."/>
            <person name="Koo N."/>
            <person name="Hong Y."/>
            <person name="Kim R.W."/>
            <person name="Kang W.-H."/>
            <person name="Huh J.H."/>
            <person name="Kang B.-C."/>
            <person name="Yang T.-J."/>
            <person name="Lee Y.-H."/>
            <person name="Bennetzen J.L."/>
            <person name="Choi D."/>
        </authorList>
    </citation>
    <scope>NUCLEOTIDE SEQUENCE [LARGE SCALE GENOMIC DNA]</scope>
    <source>
        <strain evidence="3">cv. PBC81</strain>
    </source>
</reference>
<dbReference type="OrthoDB" id="1304338at2759"/>
<dbReference type="InterPro" id="IPR042160">
    <property type="entry name" value="HD-Zip_IV"/>
</dbReference>
<name>A0A2G2X6Q3_CAPBA</name>
<proteinExistence type="predicted"/>
<dbReference type="Proteomes" id="UP000224567">
    <property type="component" value="Unassembled WGS sequence"/>
</dbReference>
<dbReference type="GO" id="GO:0008289">
    <property type="term" value="F:lipid binding"/>
    <property type="evidence" value="ECO:0007669"/>
    <property type="project" value="InterPro"/>
</dbReference>